<feature type="compositionally biased region" description="Basic and acidic residues" evidence="1">
    <location>
        <begin position="59"/>
        <end position="83"/>
    </location>
</feature>
<dbReference type="RefSeq" id="WP_052114169.1">
    <property type="nucleotide sequence ID" value="NZ_BJYK01000009.1"/>
</dbReference>
<feature type="domain" description="DUF5709" evidence="2">
    <location>
        <begin position="101"/>
        <end position="147"/>
    </location>
</feature>
<evidence type="ECO:0000313" key="4">
    <source>
        <dbReference type="Proteomes" id="UP000321484"/>
    </source>
</evidence>
<sequence>MTTPSDFDSDLAGGGTPATTPDPETGAEGDTDQLQQDDTLLDRGVDNVLDEGYSPPEHPTNRPRLETHLDQELGERMDDKLAAEEPEVWETDPGPDAGARELDRAGRLAAADPDADGLPSADTMAVDVGIAGGAASAEEAAVHVIDDLAAPDEPDD</sequence>
<dbReference type="InterPro" id="IPR043763">
    <property type="entry name" value="DUF5709"/>
</dbReference>
<dbReference type="Pfam" id="PF18970">
    <property type="entry name" value="DUF5709"/>
    <property type="match status" value="1"/>
</dbReference>
<dbReference type="OrthoDB" id="3212066at2"/>
<feature type="region of interest" description="Disordered" evidence="1">
    <location>
        <begin position="1"/>
        <end position="120"/>
    </location>
</feature>
<gene>
    <name evidence="3" type="ORF">AFE02nite_25520</name>
</gene>
<dbReference type="AlphaFoldDB" id="A0A511Z040"/>
<keyword evidence="4" id="KW-1185">Reference proteome</keyword>
<name>A0A511Z040_9CELL</name>
<evidence type="ECO:0000313" key="3">
    <source>
        <dbReference type="EMBL" id="GEN80818.1"/>
    </source>
</evidence>
<dbReference type="EMBL" id="BJYK01000009">
    <property type="protein sequence ID" value="GEN80818.1"/>
    <property type="molecule type" value="Genomic_DNA"/>
</dbReference>
<comment type="caution">
    <text evidence="3">The sequence shown here is derived from an EMBL/GenBank/DDBJ whole genome shotgun (WGS) entry which is preliminary data.</text>
</comment>
<protein>
    <recommendedName>
        <fullName evidence="2">DUF5709 domain-containing protein</fullName>
    </recommendedName>
</protein>
<evidence type="ECO:0000259" key="2">
    <source>
        <dbReference type="Pfam" id="PF18970"/>
    </source>
</evidence>
<feature type="compositionally biased region" description="Low complexity" evidence="1">
    <location>
        <begin position="107"/>
        <end position="120"/>
    </location>
</feature>
<dbReference type="Proteomes" id="UP000321484">
    <property type="component" value="Unassembled WGS sequence"/>
</dbReference>
<reference evidence="3 4" key="1">
    <citation type="submission" date="2019-07" db="EMBL/GenBank/DDBJ databases">
        <title>Whole genome shotgun sequence of Actinotalea fermentans NBRC 105374.</title>
        <authorList>
            <person name="Hosoyama A."/>
            <person name="Uohara A."/>
            <person name="Ohji S."/>
            <person name="Ichikawa N."/>
        </authorList>
    </citation>
    <scope>NUCLEOTIDE SEQUENCE [LARGE SCALE GENOMIC DNA]</scope>
    <source>
        <strain evidence="3 4">NBRC 105374</strain>
    </source>
</reference>
<organism evidence="3 4">
    <name type="scientific">Actinotalea fermentans</name>
    <dbReference type="NCBI Taxonomy" id="43671"/>
    <lineage>
        <taxon>Bacteria</taxon>
        <taxon>Bacillati</taxon>
        <taxon>Actinomycetota</taxon>
        <taxon>Actinomycetes</taxon>
        <taxon>Micrococcales</taxon>
        <taxon>Cellulomonadaceae</taxon>
        <taxon>Actinotalea</taxon>
    </lineage>
</organism>
<proteinExistence type="predicted"/>
<evidence type="ECO:0000256" key="1">
    <source>
        <dbReference type="SAM" id="MobiDB-lite"/>
    </source>
</evidence>
<accession>A0A511Z040</accession>